<evidence type="ECO:0000256" key="7">
    <source>
        <dbReference type="RuleBase" id="RU000682"/>
    </source>
</evidence>
<dbReference type="GO" id="GO:0005634">
    <property type="term" value="C:nucleus"/>
    <property type="evidence" value="ECO:0007669"/>
    <property type="project" value="UniProtKB-SubCell"/>
</dbReference>
<dbReference type="GO" id="GO:0000981">
    <property type="term" value="F:DNA-binding transcription factor activity, RNA polymerase II-specific"/>
    <property type="evidence" value="ECO:0007669"/>
    <property type="project" value="InterPro"/>
</dbReference>
<dbReference type="GeneID" id="111254599"/>
<feature type="compositionally biased region" description="Polar residues" evidence="8">
    <location>
        <begin position="404"/>
        <end position="416"/>
    </location>
</feature>
<evidence type="ECO:0000259" key="9">
    <source>
        <dbReference type="PROSITE" id="PS50071"/>
    </source>
</evidence>
<keyword evidence="4 6" id="KW-0371">Homeobox</keyword>
<feature type="region of interest" description="Disordered" evidence="8">
    <location>
        <begin position="209"/>
        <end position="234"/>
    </location>
</feature>
<evidence type="ECO:0000256" key="3">
    <source>
        <dbReference type="ARBA" id="ARBA00023125"/>
    </source>
</evidence>
<evidence type="ECO:0000256" key="8">
    <source>
        <dbReference type="SAM" id="MobiDB-lite"/>
    </source>
</evidence>
<feature type="compositionally biased region" description="Polar residues" evidence="8">
    <location>
        <begin position="367"/>
        <end position="385"/>
    </location>
</feature>
<feature type="region of interest" description="Disordered" evidence="8">
    <location>
        <begin position="161"/>
        <end position="181"/>
    </location>
</feature>
<dbReference type="SMART" id="SM00389">
    <property type="entry name" value="HOX"/>
    <property type="match status" value="1"/>
</dbReference>
<feature type="domain" description="Homeobox" evidence="9">
    <location>
        <begin position="104"/>
        <end position="164"/>
    </location>
</feature>
<dbReference type="Proteomes" id="UP000594260">
    <property type="component" value="Unplaced"/>
</dbReference>
<comment type="subcellular location">
    <subcellularLocation>
        <location evidence="1 6 7">Nucleus</location>
    </subcellularLocation>
</comment>
<dbReference type="SUPFAM" id="SSF46689">
    <property type="entry name" value="Homeodomain-like"/>
    <property type="match status" value="1"/>
</dbReference>
<keyword evidence="11" id="KW-1185">Reference proteome</keyword>
<dbReference type="Gene3D" id="1.10.10.60">
    <property type="entry name" value="Homeodomain-like"/>
    <property type="match status" value="1"/>
</dbReference>
<dbReference type="PROSITE" id="PS00027">
    <property type="entry name" value="HOMEOBOX_1"/>
    <property type="match status" value="1"/>
</dbReference>
<evidence type="ECO:0000256" key="4">
    <source>
        <dbReference type="ARBA" id="ARBA00023155"/>
    </source>
</evidence>
<organism evidence="10 11">
    <name type="scientific">Varroa destructor</name>
    <name type="common">Honeybee mite</name>
    <dbReference type="NCBI Taxonomy" id="109461"/>
    <lineage>
        <taxon>Eukaryota</taxon>
        <taxon>Metazoa</taxon>
        <taxon>Ecdysozoa</taxon>
        <taxon>Arthropoda</taxon>
        <taxon>Chelicerata</taxon>
        <taxon>Arachnida</taxon>
        <taxon>Acari</taxon>
        <taxon>Parasitiformes</taxon>
        <taxon>Mesostigmata</taxon>
        <taxon>Gamasina</taxon>
        <taxon>Dermanyssoidea</taxon>
        <taxon>Varroidae</taxon>
        <taxon>Varroa</taxon>
    </lineage>
</organism>
<dbReference type="InterPro" id="IPR001356">
    <property type="entry name" value="HD"/>
</dbReference>
<dbReference type="GO" id="GO:0000977">
    <property type="term" value="F:RNA polymerase II transcription regulatory region sequence-specific DNA binding"/>
    <property type="evidence" value="ECO:0007669"/>
    <property type="project" value="TreeGrafter"/>
</dbReference>
<proteinExistence type="predicted"/>
<dbReference type="FunFam" id="1.10.10.60:FF:000102">
    <property type="entry name" value="Aristaless related homeobox"/>
    <property type="match status" value="1"/>
</dbReference>
<dbReference type="PANTHER" id="PTHR24329">
    <property type="entry name" value="HOMEOBOX PROTEIN ARISTALESS"/>
    <property type="match status" value="1"/>
</dbReference>
<evidence type="ECO:0000256" key="1">
    <source>
        <dbReference type="ARBA" id="ARBA00004123"/>
    </source>
</evidence>
<dbReference type="InterPro" id="IPR017970">
    <property type="entry name" value="Homeobox_CS"/>
</dbReference>
<feature type="compositionally biased region" description="Basic and acidic residues" evidence="8">
    <location>
        <begin position="386"/>
        <end position="402"/>
    </location>
</feature>
<keyword evidence="2" id="KW-0217">Developmental protein</keyword>
<evidence type="ECO:0000256" key="2">
    <source>
        <dbReference type="ARBA" id="ARBA00022473"/>
    </source>
</evidence>
<evidence type="ECO:0000313" key="10">
    <source>
        <dbReference type="EnsemblMetazoa" id="XP_022671335"/>
    </source>
</evidence>
<dbReference type="OrthoDB" id="6162665at2759"/>
<feature type="DNA-binding region" description="Homeobox" evidence="6">
    <location>
        <begin position="106"/>
        <end position="165"/>
    </location>
</feature>
<protein>
    <recommendedName>
        <fullName evidence="9">Homeobox domain-containing protein</fullName>
    </recommendedName>
</protein>
<dbReference type="PROSITE" id="PS50071">
    <property type="entry name" value="HOMEOBOX_2"/>
    <property type="match status" value="1"/>
</dbReference>
<feature type="region of interest" description="Disordered" evidence="8">
    <location>
        <begin position="367"/>
        <end position="447"/>
    </location>
</feature>
<dbReference type="KEGG" id="vde:111254599"/>
<dbReference type="AlphaFoldDB" id="A0A7M7KT66"/>
<dbReference type="RefSeq" id="XP_022671335.1">
    <property type="nucleotide sequence ID" value="XM_022815600.1"/>
</dbReference>
<dbReference type="EnsemblMetazoa" id="XM_022815600">
    <property type="protein sequence ID" value="XP_022671335"/>
    <property type="gene ID" value="LOC111254599"/>
</dbReference>
<evidence type="ECO:0000256" key="5">
    <source>
        <dbReference type="ARBA" id="ARBA00023242"/>
    </source>
</evidence>
<reference evidence="10" key="1">
    <citation type="submission" date="2021-01" db="UniProtKB">
        <authorList>
            <consortium name="EnsemblMetazoa"/>
        </authorList>
    </citation>
    <scope>IDENTIFICATION</scope>
</reference>
<name>A0A7M7KT66_VARDE</name>
<dbReference type="InterPro" id="IPR050649">
    <property type="entry name" value="Paired_Homeobox_TFs"/>
</dbReference>
<dbReference type="Pfam" id="PF00046">
    <property type="entry name" value="Homeodomain"/>
    <property type="match status" value="1"/>
</dbReference>
<dbReference type="InParanoid" id="A0A7M7KT66"/>
<sequence>MMVHSGDNPPRPIVDEVKKVANRRPWEDNADVMVASVSALIRPATVLNDEVEVECRSDGTSSCPKGTPETGCFIESDRCGSGSPTSQDFGLLQDNRELRDYPRRKQRRYRTTFTSFQLEELEKAFARTHYPDVFTREELAMRVDLTEARVQVWFQNRRAKWRKQEKSSGSRSSPPSVAANDFPLAQSLAPTRPSVPATPVFTRPSFHHQLSSTAGAQPGVPVSDSSLPNIAGKLSGHGVSTLTAASSDRKPEKQNQLTFRPYLQTTPITAMTIPAGMTIPPTVSPMSSVSGIPAISVPSAMPTLLPSTSILSSLSTVYSGLNGLPGLHSAFNPFLPPTLPTLYTNSGLQSWLQAMQATTAFPISATRTIKSPRQNSSPPTNIQKSENLRRDLETENDAKEAKNTLASRDSRSSSPLQVDLEEDGSSQNATGTRCSEGVTELPTTTKP</sequence>
<evidence type="ECO:0000256" key="6">
    <source>
        <dbReference type="PROSITE-ProRule" id="PRU00108"/>
    </source>
</evidence>
<accession>A0A7M7KT66</accession>
<dbReference type="CDD" id="cd00086">
    <property type="entry name" value="homeodomain"/>
    <property type="match status" value="1"/>
</dbReference>
<keyword evidence="5 6" id="KW-0539">Nucleus</keyword>
<dbReference type="PANTHER" id="PTHR24329:SF543">
    <property type="entry name" value="FI01017P-RELATED"/>
    <property type="match status" value="1"/>
</dbReference>
<keyword evidence="3 6" id="KW-0238">DNA-binding</keyword>
<evidence type="ECO:0000313" key="11">
    <source>
        <dbReference type="Proteomes" id="UP000594260"/>
    </source>
</evidence>
<dbReference type="InterPro" id="IPR009057">
    <property type="entry name" value="Homeodomain-like_sf"/>
</dbReference>